<dbReference type="Proteomes" id="UP000184233">
    <property type="component" value="Unassembled WGS sequence"/>
</dbReference>
<keyword evidence="4 6" id="KW-0802">TPR repeat</keyword>
<dbReference type="InterPro" id="IPR019734">
    <property type="entry name" value="TPR_rpt"/>
</dbReference>
<sequence length="587" mass="66940">MARGISRRVEIYLQACREIQYERPHEAFGYAIKAQKEARKGRLKEREVHALRMGGICQYAAHDYEGALSTFNTAHDRYMRLKDRSGLARCQQNIGLALRGLGRNEEALRFYRMSEQSLRVLQDDSVLMHVLVNIGSTSTALNQPSSALQAYSECLAISERLDDGPMRARVMGNIADVYINIDDSERGIEWSRRSLDLHRINNDMMGVGFTLTNLGRVYQSMNDHDSALAHFTESIAVMSQIGYAEGKANSMLYLSQLYLEGGLYTQAWEFAEHARRLFVETHDVDRQILASITLGEVELRRKKYPSAARIFKEAATAGKRTDNYALHIDIERNRAELAILEERWDAAIRHLKAALAIASANATLNGEAEAHRLLAHVYERTDLHPKALHHLRRWHECKLEIDSQIHARHSQALQLRLEVERAERERQVVQMQNERLQFDLVSKTRELNTSAMAVAQKNELLTSIADEVRTILEMGPGQRANPLKDLLRRIEAHKRTGEDWRNLNEQLHDVHDAFFRELTTLCPTLTPSELKTASLLKLNLSSKEIADILTVSVASVEIYRHRLRRKLQIPHGTGLTAFFQQIGAGEQ</sequence>
<accession>A0A1M3KXG9</accession>
<gene>
    <name evidence="9" type="ORF">BGO89_11635</name>
</gene>
<name>A0A1M3KXG9_9BACT</name>
<evidence type="ECO:0000256" key="3">
    <source>
        <dbReference type="ARBA" id="ARBA00022737"/>
    </source>
</evidence>
<feature type="repeat" description="TPR" evidence="6">
    <location>
        <begin position="208"/>
        <end position="241"/>
    </location>
</feature>
<evidence type="ECO:0000256" key="4">
    <source>
        <dbReference type="ARBA" id="ARBA00022803"/>
    </source>
</evidence>
<dbReference type="STRING" id="1895771.BGO89_11635"/>
<dbReference type="PROSITE" id="PS50043">
    <property type="entry name" value="HTH_LUXR_2"/>
    <property type="match status" value="1"/>
</dbReference>
<dbReference type="InterPro" id="IPR000792">
    <property type="entry name" value="Tscrpt_reg_LuxR_C"/>
</dbReference>
<comment type="similarity">
    <text evidence="5">Belongs to the Rap family.</text>
</comment>
<evidence type="ECO:0000259" key="8">
    <source>
        <dbReference type="PROSITE" id="PS50043"/>
    </source>
</evidence>
<dbReference type="SUPFAM" id="SSF46894">
    <property type="entry name" value="C-terminal effector domain of the bipartite response regulators"/>
    <property type="match status" value="1"/>
</dbReference>
<dbReference type="InterPro" id="IPR011990">
    <property type="entry name" value="TPR-like_helical_dom_sf"/>
</dbReference>
<dbReference type="SUPFAM" id="SSF48452">
    <property type="entry name" value="TPR-like"/>
    <property type="match status" value="2"/>
</dbReference>
<keyword evidence="7" id="KW-0175">Coiled coil</keyword>
<dbReference type="Gene3D" id="1.10.10.10">
    <property type="entry name" value="Winged helix-like DNA-binding domain superfamily/Winged helix DNA-binding domain"/>
    <property type="match status" value="1"/>
</dbReference>
<evidence type="ECO:0000313" key="10">
    <source>
        <dbReference type="Proteomes" id="UP000184233"/>
    </source>
</evidence>
<dbReference type="PANTHER" id="PTHR46630:SF1">
    <property type="entry name" value="TETRATRICOPEPTIDE REPEAT PROTEIN 29"/>
    <property type="match status" value="1"/>
</dbReference>
<dbReference type="GO" id="GO:0006355">
    <property type="term" value="P:regulation of DNA-templated transcription"/>
    <property type="evidence" value="ECO:0007669"/>
    <property type="project" value="InterPro"/>
</dbReference>
<dbReference type="InterPro" id="IPR016032">
    <property type="entry name" value="Sig_transdc_resp-reg_C-effctor"/>
</dbReference>
<organism evidence="9 10">
    <name type="scientific">Candidatus Kapaibacterium thiocyanatum</name>
    <dbReference type="NCBI Taxonomy" id="1895771"/>
    <lineage>
        <taxon>Bacteria</taxon>
        <taxon>Pseudomonadati</taxon>
        <taxon>Candidatus Kapaibacteriota</taxon>
        <taxon>Candidatus Kapaibacteriia</taxon>
        <taxon>Candidatus Kapaibacteriales</taxon>
        <taxon>Candidatus Kapaibacteriaceae</taxon>
        <taxon>Candidatus Kapaibacterium</taxon>
    </lineage>
</organism>
<keyword evidence="2" id="KW-0963">Cytoplasm</keyword>
<dbReference type="InterPro" id="IPR036388">
    <property type="entry name" value="WH-like_DNA-bd_sf"/>
</dbReference>
<feature type="coiled-coil region" evidence="7">
    <location>
        <begin position="412"/>
        <end position="439"/>
    </location>
</feature>
<proteinExistence type="inferred from homology"/>
<dbReference type="AlphaFoldDB" id="A0A1M3KXG9"/>
<dbReference type="Pfam" id="PF13424">
    <property type="entry name" value="TPR_12"/>
    <property type="match status" value="2"/>
</dbReference>
<evidence type="ECO:0000256" key="5">
    <source>
        <dbReference type="ARBA" id="ARBA00038253"/>
    </source>
</evidence>
<evidence type="ECO:0000256" key="2">
    <source>
        <dbReference type="ARBA" id="ARBA00022490"/>
    </source>
</evidence>
<dbReference type="GO" id="GO:0003677">
    <property type="term" value="F:DNA binding"/>
    <property type="evidence" value="ECO:0007669"/>
    <property type="project" value="InterPro"/>
</dbReference>
<dbReference type="SMART" id="SM00028">
    <property type="entry name" value="TPR"/>
    <property type="match status" value="7"/>
</dbReference>
<dbReference type="PANTHER" id="PTHR46630">
    <property type="entry name" value="TETRATRICOPEPTIDE REPEAT PROTEIN 29"/>
    <property type="match status" value="1"/>
</dbReference>
<comment type="subcellular location">
    <subcellularLocation>
        <location evidence="1">Cytoplasm</location>
    </subcellularLocation>
</comment>
<keyword evidence="3" id="KW-0677">Repeat</keyword>
<dbReference type="Pfam" id="PF00196">
    <property type="entry name" value="GerE"/>
    <property type="match status" value="1"/>
</dbReference>
<evidence type="ECO:0000256" key="6">
    <source>
        <dbReference type="PROSITE-ProRule" id="PRU00339"/>
    </source>
</evidence>
<reference evidence="9 10" key="1">
    <citation type="submission" date="2016-09" db="EMBL/GenBank/DDBJ databases">
        <title>Genome-resolved meta-omics ties microbial dynamics to process performance in biotechnology for thiocyanate degradation.</title>
        <authorList>
            <person name="Kantor R.S."/>
            <person name="Huddy R.J."/>
            <person name="Iyer R."/>
            <person name="Thomas B.C."/>
            <person name="Brown C.T."/>
            <person name="Anantharaman K."/>
            <person name="Tringe S."/>
            <person name="Hettich R.L."/>
            <person name="Harrison S.T."/>
            <person name="Banfield J.F."/>
        </authorList>
    </citation>
    <scope>NUCLEOTIDE SEQUENCE [LARGE SCALE GENOMIC DNA]</scope>
    <source>
        <strain evidence="9">59-99</strain>
    </source>
</reference>
<dbReference type="EMBL" id="MKVH01000024">
    <property type="protein sequence ID" value="OJX57146.1"/>
    <property type="molecule type" value="Genomic_DNA"/>
</dbReference>
<evidence type="ECO:0000313" key="9">
    <source>
        <dbReference type="EMBL" id="OJX57146.1"/>
    </source>
</evidence>
<dbReference type="SMART" id="SM00421">
    <property type="entry name" value="HTH_LUXR"/>
    <property type="match status" value="1"/>
</dbReference>
<dbReference type="InterPro" id="IPR051476">
    <property type="entry name" value="Bac_ResReg_Asp_Phosphatase"/>
</dbReference>
<protein>
    <recommendedName>
        <fullName evidence="8">HTH luxR-type domain-containing protein</fullName>
    </recommendedName>
</protein>
<feature type="domain" description="HTH luxR-type" evidence="8">
    <location>
        <begin position="518"/>
        <end position="583"/>
    </location>
</feature>
<dbReference type="Gene3D" id="1.25.40.10">
    <property type="entry name" value="Tetratricopeptide repeat domain"/>
    <property type="match status" value="2"/>
</dbReference>
<comment type="caution">
    <text evidence="9">The sequence shown here is derived from an EMBL/GenBank/DDBJ whole genome shotgun (WGS) entry which is preliminary data.</text>
</comment>
<dbReference type="PROSITE" id="PS50005">
    <property type="entry name" value="TPR"/>
    <property type="match status" value="1"/>
</dbReference>
<evidence type="ECO:0000256" key="1">
    <source>
        <dbReference type="ARBA" id="ARBA00004496"/>
    </source>
</evidence>
<dbReference type="GO" id="GO:0005737">
    <property type="term" value="C:cytoplasm"/>
    <property type="evidence" value="ECO:0007669"/>
    <property type="project" value="UniProtKB-SubCell"/>
</dbReference>
<evidence type="ECO:0000256" key="7">
    <source>
        <dbReference type="SAM" id="Coils"/>
    </source>
</evidence>